<dbReference type="KEGG" id="pagb:AWM79_23695"/>
<evidence type="ECO:0000313" key="1">
    <source>
        <dbReference type="EMBL" id="AMB88113.1"/>
    </source>
</evidence>
<keyword evidence="1" id="KW-0575">Peroxidase</keyword>
<reference evidence="1 2" key="1">
    <citation type="submission" date="2016-01" db="EMBL/GenBank/DDBJ databases">
        <authorList>
            <person name="McClelland M."/>
            <person name="Jain A."/>
            <person name="Saraogi P."/>
            <person name="Mendelson R."/>
            <person name="Westerman R."/>
            <person name="SanMiguel P."/>
            <person name="Csonka L."/>
        </authorList>
    </citation>
    <scope>NUCLEOTIDE SEQUENCE [LARGE SCALE GENOMIC DNA]</scope>
    <source>
        <strain evidence="1 2">NCPPB 2472</strain>
    </source>
</reference>
<accession>A0A0X1T877</accession>
<dbReference type="RefSeq" id="WP_017134341.1">
    <property type="nucleotide sequence ID" value="NZ_CP014135.1"/>
</dbReference>
<dbReference type="SUPFAM" id="SSF69118">
    <property type="entry name" value="AhpD-like"/>
    <property type="match status" value="1"/>
</dbReference>
<keyword evidence="1" id="KW-0560">Oxidoreductase</keyword>
<gene>
    <name evidence="1" type="ORF">AWM79_23695</name>
</gene>
<proteinExistence type="predicted"/>
<dbReference type="Proteomes" id="UP000063229">
    <property type="component" value="Chromosome"/>
</dbReference>
<name>A0A0X1T877_PSEAA</name>
<organism evidence="1 2">
    <name type="scientific">Pseudomonas agarici</name>
    <dbReference type="NCBI Taxonomy" id="46677"/>
    <lineage>
        <taxon>Bacteria</taxon>
        <taxon>Pseudomonadati</taxon>
        <taxon>Pseudomonadota</taxon>
        <taxon>Gammaproteobacteria</taxon>
        <taxon>Pseudomonadales</taxon>
        <taxon>Pseudomonadaceae</taxon>
        <taxon>Pseudomonas</taxon>
    </lineage>
</organism>
<dbReference type="InterPro" id="IPR004675">
    <property type="entry name" value="AhpD_core"/>
</dbReference>
<dbReference type="OrthoDB" id="9808310at2"/>
<dbReference type="NCBIfam" id="TIGR00778">
    <property type="entry name" value="ahpD_dom"/>
    <property type="match status" value="1"/>
</dbReference>
<sequence>MSRLTTMDPTEASGLLAETFASIKRAAGMIPNAYLTIGTHSPEGLDAVLRIDEVVAKSDISDADLEIIRLVVSEWTGCRYCIAAHSLKAHFFGLSHEITSNIREGSSTGDFRRDALVEFVRTIFSSKGALNSQSVESIIAAGYSERQIIEMSLAIASTIFISTVNRINDTEIDYPEF</sequence>
<dbReference type="STRING" id="46677.AWM79_23695"/>
<evidence type="ECO:0000313" key="2">
    <source>
        <dbReference type="Proteomes" id="UP000063229"/>
    </source>
</evidence>
<protein>
    <submittedName>
        <fullName evidence="1">Alkylhydroperoxidase</fullName>
    </submittedName>
</protein>
<dbReference type="Gene3D" id="1.20.1290.10">
    <property type="entry name" value="AhpD-like"/>
    <property type="match status" value="1"/>
</dbReference>
<dbReference type="EMBL" id="CP014135">
    <property type="protein sequence ID" value="AMB88113.1"/>
    <property type="molecule type" value="Genomic_DNA"/>
</dbReference>
<dbReference type="AlphaFoldDB" id="A0A0X1T877"/>
<dbReference type="GO" id="GO:0051920">
    <property type="term" value="F:peroxiredoxin activity"/>
    <property type="evidence" value="ECO:0007669"/>
    <property type="project" value="InterPro"/>
</dbReference>
<dbReference type="PANTHER" id="PTHR35446:SF3">
    <property type="entry name" value="CMD DOMAIN-CONTAINING PROTEIN"/>
    <property type="match status" value="1"/>
</dbReference>
<keyword evidence="2" id="KW-1185">Reference proteome</keyword>
<dbReference type="InterPro" id="IPR029032">
    <property type="entry name" value="AhpD-like"/>
</dbReference>
<dbReference type="PANTHER" id="PTHR35446">
    <property type="entry name" value="SI:CH211-175M2.5"/>
    <property type="match status" value="1"/>
</dbReference>